<dbReference type="Proteomes" id="UP000295626">
    <property type="component" value="Unassembled WGS sequence"/>
</dbReference>
<dbReference type="Gene3D" id="3.50.7.10">
    <property type="entry name" value="GroEL"/>
    <property type="match status" value="1"/>
</dbReference>
<dbReference type="PRINTS" id="PR00298">
    <property type="entry name" value="CHAPERONIN60"/>
</dbReference>
<dbReference type="HAMAP" id="MF_00600">
    <property type="entry name" value="CH60"/>
    <property type="match status" value="1"/>
</dbReference>
<evidence type="ECO:0000256" key="2">
    <source>
        <dbReference type="ARBA" id="ARBA00004241"/>
    </source>
</evidence>
<evidence type="ECO:0000256" key="11">
    <source>
        <dbReference type="RuleBase" id="RU000419"/>
    </source>
</evidence>
<evidence type="ECO:0000256" key="9">
    <source>
        <dbReference type="HAMAP-Rule" id="MF_00600"/>
    </source>
</evidence>
<dbReference type="NCBIfam" id="TIGR02348">
    <property type="entry name" value="GroEL"/>
    <property type="match status" value="1"/>
</dbReference>
<feature type="binding site" evidence="9">
    <location>
        <begin position="86"/>
        <end position="90"/>
    </location>
    <ligand>
        <name>ATP</name>
        <dbReference type="ChEBI" id="CHEBI:30616"/>
    </ligand>
</feature>
<evidence type="ECO:0000256" key="3">
    <source>
        <dbReference type="ARBA" id="ARBA00006607"/>
    </source>
</evidence>
<evidence type="ECO:0000256" key="5">
    <source>
        <dbReference type="ARBA" id="ARBA00022840"/>
    </source>
</evidence>
<feature type="binding site" evidence="9">
    <location>
        <position position="413"/>
    </location>
    <ligand>
        <name>ATP</name>
        <dbReference type="ChEBI" id="CHEBI:30616"/>
    </ligand>
</feature>
<evidence type="ECO:0000256" key="4">
    <source>
        <dbReference type="ARBA" id="ARBA00022741"/>
    </source>
</evidence>
<comment type="caution">
    <text evidence="9">Lacks conserved residue(s) required for the propagation of feature annotation.</text>
</comment>
<name>A0ABY2DIU6_9ACTN</name>
<dbReference type="Pfam" id="PF00118">
    <property type="entry name" value="Cpn60_TCP1"/>
    <property type="match status" value="1"/>
</dbReference>
<dbReference type="InterPro" id="IPR002423">
    <property type="entry name" value="Cpn60/GroEL/TCP-1"/>
</dbReference>
<dbReference type="InterPro" id="IPR001844">
    <property type="entry name" value="Cpn60/GroEL"/>
</dbReference>
<reference evidence="12 13" key="1">
    <citation type="submission" date="2019-02" db="EMBL/GenBank/DDBJ databases">
        <title>Draft genome sequences of novel Actinobacteria.</title>
        <authorList>
            <person name="Sahin N."/>
            <person name="Ay H."/>
            <person name="Saygin H."/>
        </authorList>
    </citation>
    <scope>NUCLEOTIDE SEQUENCE [LARGE SCALE GENOMIC DNA]</scope>
    <source>
        <strain evidence="12 13">JCM 30529</strain>
    </source>
</reference>
<dbReference type="InterPro" id="IPR027410">
    <property type="entry name" value="TCP-1-like_intermed_sf"/>
</dbReference>
<keyword evidence="6 9" id="KW-0143">Chaperone</keyword>
<evidence type="ECO:0000256" key="7">
    <source>
        <dbReference type="ARBA" id="ARBA00023235"/>
    </source>
</evidence>
<evidence type="ECO:0000313" key="13">
    <source>
        <dbReference type="Proteomes" id="UP000295626"/>
    </source>
</evidence>
<feature type="binding site" evidence="9">
    <location>
        <begin position="477"/>
        <end position="479"/>
    </location>
    <ligand>
        <name>ATP</name>
        <dbReference type="ChEBI" id="CHEBI:30616"/>
    </ligand>
</feature>
<dbReference type="NCBIfam" id="NF009487">
    <property type="entry name" value="PRK12849.1"/>
    <property type="match status" value="1"/>
</dbReference>
<gene>
    <name evidence="9 12" type="primary">groL</name>
    <name evidence="9" type="synonym">groEL</name>
    <name evidence="12" type="ORF">E1091_12370</name>
</gene>
<dbReference type="SUPFAM" id="SSF48592">
    <property type="entry name" value="GroEL equatorial domain-like"/>
    <property type="match status" value="1"/>
</dbReference>
<evidence type="ECO:0000256" key="8">
    <source>
        <dbReference type="ARBA" id="ARBA00025702"/>
    </source>
</evidence>
<dbReference type="NCBIfam" id="NF000592">
    <property type="entry name" value="PRK00013.1"/>
    <property type="match status" value="1"/>
</dbReference>
<sequence>MAKIIAFDEEARRGLERGMNQLADAVKVTLGPKGRNVVLEKKWGAPTITNDGVSIAKEIELEDPYEKIGAELVKEVAKKTDDVAGDGTTTATVLAQALVREGLRNVAAGANPMALKRGIEAAVANVSEELSKLAKDVETKEQIASTASISAGDTSVGEIIAEAMDKVGKEGVITVEESNTFGLELELTEGMRFDKGYISAYFMTDPERMEAVFDDPYILIANSKISSVKDLLPILEKVMQSGKPLLIIAEDLEGEALATLVVNKVRGTFKSVAVKAPGFGDRRKAMLTDIAILTGGQVISEEVGLKLDAVGLEMLGRARKVVVTKDETTIVDGAGDAEQIQGRVNQIRAEIDKSDSDYDREKLQERLAKLAGGVAVIKVGAATEVELKERKHRIEDAVRNAKAAVEEGIVPGGGVALVQAGKTAFDKLDLAGDEATGAQIVKIALDAPLRQIAVNAGLEGGVVVERVRNLDAGHGLNAASGEYVDLLAAGIIDPAKVTRSALQNASSIAALFLTTEAVVADKPEKAPAAPAAPGGGEMDF</sequence>
<dbReference type="NCBIfam" id="NF009489">
    <property type="entry name" value="PRK12851.1"/>
    <property type="match status" value="1"/>
</dbReference>
<keyword evidence="5 9" id="KW-0067">ATP-binding</keyword>
<evidence type="ECO:0000256" key="1">
    <source>
        <dbReference type="ARBA" id="ARBA00004191"/>
    </source>
</evidence>
<evidence type="ECO:0000256" key="10">
    <source>
        <dbReference type="RuleBase" id="RU000418"/>
    </source>
</evidence>
<organism evidence="12 13">
    <name type="scientific">Micromonospora fluostatini</name>
    <dbReference type="NCBI Taxonomy" id="1629071"/>
    <lineage>
        <taxon>Bacteria</taxon>
        <taxon>Bacillati</taxon>
        <taxon>Actinomycetota</taxon>
        <taxon>Actinomycetes</taxon>
        <taxon>Micromonosporales</taxon>
        <taxon>Micromonosporaceae</taxon>
        <taxon>Micromonospora</taxon>
    </lineage>
</organism>
<dbReference type="CDD" id="cd03344">
    <property type="entry name" value="GroEL"/>
    <property type="match status" value="1"/>
</dbReference>
<dbReference type="PANTHER" id="PTHR45633">
    <property type="entry name" value="60 KDA HEAT SHOCK PROTEIN, MITOCHONDRIAL"/>
    <property type="match status" value="1"/>
</dbReference>
<comment type="subcellular location">
    <subcellularLocation>
        <location evidence="2">Cell surface</location>
    </subcellularLocation>
    <subcellularLocation>
        <location evidence="9">Cytoplasm</location>
    </subcellularLocation>
    <subcellularLocation>
        <location evidence="8">Secreted</location>
        <location evidence="8">Capsule</location>
    </subcellularLocation>
    <subcellularLocation>
        <location evidence="1">Secreted</location>
        <location evidence="1">Cell wall</location>
    </subcellularLocation>
</comment>
<dbReference type="PROSITE" id="PS00296">
    <property type="entry name" value="CHAPERONINS_CPN60"/>
    <property type="match status" value="1"/>
</dbReference>
<proteinExistence type="inferred from homology"/>
<feature type="binding site" evidence="9">
    <location>
        <begin position="29"/>
        <end position="32"/>
    </location>
    <ligand>
        <name>ATP</name>
        <dbReference type="ChEBI" id="CHEBI:30616"/>
    </ligand>
</feature>
<feature type="binding site" evidence="9">
    <location>
        <position position="493"/>
    </location>
    <ligand>
        <name>ATP</name>
        <dbReference type="ChEBI" id="CHEBI:30616"/>
    </ligand>
</feature>
<comment type="function">
    <text evidence="9 11">Together with its co-chaperonin GroES, plays an essential role in assisting protein folding. The GroEL-GroES system forms a nano-cage that allows encapsulation of the non-native substrate proteins and provides a physical environment optimized to promote and accelerate protein folding.</text>
</comment>
<dbReference type="NCBIfam" id="NF009488">
    <property type="entry name" value="PRK12850.1"/>
    <property type="match status" value="1"/>
</dbReference>
<comment type="similarity">
    <text evidence="3 9 10">Belongs to the chaperonin (HSP60) family.</text>
</comment>
<dbReference type="EC" id="5.6.1.7" evidence="9"/>
<dbReference type="EMBL" id="SMKE01000435">
    <property type="protein sequence ID" value="TDB92976.1"/>
    <property type="molecule type" value="Genomic_DNA"/>
</dbReference>
<evidence type="ECO:0000313" key="12">
    <source>
        <dbReference type="EMBL" id="TDB92976.1"/>
    </source>
</evidence>
<comment type="subunit">
    <text evidence="9 11">Forms a cylinder of 14 subunits composed of two heptameric rings stacked back-to-back. Interacts with the co-chaperonin GroES.</text>
</comment>
<dbReference type="Gene3D" id="3.30.260.10">
    <property type="entry name" value="TCP-1-like chaperonin intermediate domain"/>
    <property type="match status" value="1"/>
</dbReference>
<dbReference type="Gene3D" id="1.10.560.10">
    <property type="entry name" value="GroEL-like equatorial domain"/>
    <property type="match status" value="1"/>
</dbReference>
<dbReference type="SUPFAM" id="SSF54849">
    <property type="entry name" value="GroEL-intermediate domain like"/>
    <property type="match status" value="1"/>
</dbReference>
<evidence type="ECO:0000256" key="6">
    <source>
        <dbReference type="ARBA" id="ARBA00023186"/>
    </source>
</evidence>
<keyword evidence="4 9" id="KW-0547">Nucleotide-binding</keyword>
<keyword evidence="7 9" id="KW-0413">Isomerase</keyword>
<dbReference type="InterPro" id="IPR027413">
    <property type="entry name" value="GROEL-like_equatorial_sf"/>
</dbReference>
<keyword evidence="9" id="KW-0963">Cytoplasm</keyword>
<keyword evidence="13" id="KW-1185">Reference proteome</keyword>
<accession>A0ABY2DIU6</accession>
<comment type="caution">
    <text evidence="12">The sequence shown here is derived from an EMBL/GenBank/DDBJ whole genome shotgun (WGS) entry which is preliminary data.</text>
</comment>
<protein>
    <recommendedName>
        <fullName evidence="9">Chaperonin GroEL</fullName>
        <ecNumber evidence="9">5.6.1.7</ecNumber>
    </recommendedName>
    <alternativeName>
        <fullName evidence="9">60 kDa chaperonin</fullName>
    </alternativeName>
    <alternativeName>
        <fullName evidence="9">Chaperonin-60</fullName>
        <shortName evidence="9">Cpn60</shortName>
    </alternativeName>
</protein>
<dbReference type="InterPro" id="IPR018370">
    <property type="entry name" value="Chaperonin_Cpn60_CS"/>
</dbReference>
<dbReference type="SUPFAM" id="SSF52029">
    <property type="entry name" value="GroEL apical domain-like"/>
    <property type="match status" value="1"/>
</dbReference>
<dbReference type="InterPro" id="IPR027409">
    <property type="entry name" value="GroEL-like_apical_dom_sf"/>
</dbReference>